<organism evidence="1 2">
    <name type="scientific">Citrullus colocynthis</name>
    <name type="common">colocynth</name>
    <dbReference type="NCBI Taxonomy" id="252529"/>
    <lineage>
        <taxon>Eukaryota</taxon>
        <taxon>Viridiplantae</taxon>
        <taxon>Streptophyta</taxon>
        <taxon>Embryophyta</taxon>
        <taxon>Tracheophyta</taxon>
        <taxon>Spermatophyta</taxon>
        <taxon>Magnoliopsida</taxon>
        <taxon>eudicotyledons</taxon>
        <taxon>Gunneridae</taxon>
        <taxon>Pentapetalae</taxon>
        <taxon>rosids</taxon>
        <taxon>fabids</taxon>
        <taxon>Cucurbitales</taxon>
        <taxon>Cucurbitaceae</taxon>
        <taxon>Benincaseae</taxon>
        <taxon>Citrullus</taxon>
    </lineage>
</organism>
<dbReference type="EMBL" id="OZ021740">
    <property type="protein sequence ID" value="CAK9323446.1"/>
    <property type="molecule type" value="Genomic_DNA"/>
</dbReference>
<reference evidence="1 2" key="1">
    <citation type="submission" date="2024-03" db="EMBL/GenBank/DDBJ databases">
        <authorList>
            <person name="Gkanogiannis A."/>
            <person name="Becerra Lopez-Lavalle L."/>
        </authorList>
    </citation>
    <scope>NUCLEOTIDE SEQUENCE [LARGE SCALE GENOMIC DNA]</scope>
</reference>
<keyword evidence="2" id="KW-1185">Reference proteome</keyword>
<gene>
    <name evidence="1" type="ORF">CITCOLO1_LOCUS15628</name>
</gene>
<name>A0ABP0YSU1_9ROSI</name>
<dbReference type="Proteomes" id="UP001642487">
    <property type="component" value="Chromosome 6"/>
</dbReference>
<evidence type="ECO:0000313" key="1">
    <source>
        <dbReference type="EMBL" id="CAK9323446.1"/>
    </source>
</evidence>
<evidence type="ECO:0000313" key="2">
    <source>
        <dbReference type="Proteomes" id="UP001642487"/>
    </source>
</evidence>
<accession>A0ABP0YSU1</accession>
<sequence length="70" mass="7485">MYTIIDGRANGSLRVDVAPTGESTQSRPFEGSSTRRVIHGVVDMKEMASSCGFLFFVDNISAAGVKSLLC</sequence>
<protein>
    <submittedName>
        <fullName evidence="1">Uncharacterized protein</fullName>
    </submittedName>
</protein>
<proteinExistence type="predicted"/>